<feature type="active site" evidence="3">
    <location>
        <position position="250"/>
    </location>
</feature>
<evidence type="ECO:0000313" key="6">
    <source>
        <dbReference type="EMBL" id="SDY18096.1"/>
    </source>
</evidence>
<dbReference type="AlphaFoldDB" id="A0A1H3HRE2"/>
<proteinExistence type="inferred from homology"/>
<accession>A0A1H3HRE2</accession>
<evidence type="ECO:0000256" key="4">
    <source>
        <dbReference type="RuleBase" id="RU003345"/>
    </source>
</evidence>
<evidence type="ECO:0000256" key="2">
    <source>
        <dbReference type="ARBA" id="ARBA00023002"/>
    </source>
</evidence>
<dbReference type="FunFam" id="3.40.309.10:FF:000009">
    <property type="entry name" value="Aldehyde dehydrogenase A"/>
    <property type="match status" value="1"/>
</dbReference>
<evidence type="ECO:0000256" key="1">
    <source>
        <dbReference type="ARBA" id="ARBA00009986"/>
    </source>
</evidence>
<dbReference type="PROSITE" id="PS00070">
    <property type="entry name" value="ALDEHYDE_DEHYDR_CYS"/>
    <property type="match status" value="1"/>
</dbReference>
<evidence type="ECO:0000259" key="5">
    <source>
        <dbReference type="Pfam" id="PF00171"/>
    </source>
</evidence>
<dbReference type="InterPro" id="IPR015590">
    <property type="entry name" value="Aldehyde_DH_dom"/>
</dbReference>
<gene>
    <name evidence="6" type="ORF">SAMN05216215_102167</name>
</gene>
<evidence type="ECO:0000313" key="7">
    <source>
        <dbReference type="Proteomes" id="UP000199529"/>
    </source>
</evidence>
<dbReference type="InterPro" id="IPR015657">
    <property type="entry name" value="Aminobutyraldehyde_DH"/>
</dbReference>
<dbReference type="FunFam" id="3.40.605.10:FF:000001">
    <property type="entry name" value="Aldehyde dehydrogenase 1"/>
    <property type="match status" value="1"/>
</dbReference>
<keyword evidence="2 4" id="KW-0560">Oxidoreductase</keyword>
<dbReference type="OrthoDB" id="6882680at2"/>
<comment type="similarity">
    <text evidence="1 4">Belongs to the aldehyde dehydrogenase family.</text>
</comment>
<dbReference type="InterPro" id="IPR016160">
    <property type="entry name" value="Ald_DH_CS_CYS"/>
</dbReference>
<dbReference type="CDD" id="cd07092">
    <property type="entry name" value="ALDH_ABALDH-YdcW"/>
    <property type="match status" value="1"/>
</dbReference>
<dbReference type="Gene3D" id="3.40.309.10">
    <property type="entry name" value="Aldehyde Dehydrogenase, Chain A, domain 2"/>
    <property type="match status" value="1"/>
</dbReference>
<dbReference type="RefSeq" id="WP_093268346.1">
    <property type="nucleotide sequence ID" value="NZ_FNOK01000021.1"/>
</dbReference>
<dbReference type="InterPro" id="IPR029510">
    <property type="entry name" value="Ald_DH_CS_GLU"/>
</dbReference>
<organism evidence="6 7">
    <name type="scientific">Saccharopolyspora shandongensis</name>
    <dbReference type="NCBI Taxonomy" id="418495"/>
    <lineage>
        <taxon>Bacteria</taxon>
        <taxon>Bacillati</taxon>
        <taxon>Actinomycetota</taxon>
        <taxon>Actinomycetes</taxon>
        <taxon>Pseudonocardiales</taxon>
        <taxon>Pseudonocardiaceae</taxon>
        <taxon>Saccharopolyspora</taxon>
    </lineage>
</organism>
<name>A0A1H3HRE2_9PSEU</name>
<dbReference type="NCBIfam" id="NF010000">
    <property type="entry name" value="PRK13473.1"/>
    <property type="match status" value="1"/>
</dbReference>
<sequence>MSSGRTLDNFIGGRRVPAADGRTLDVINPCTGDPYVAQALSGAIDVDNAMAAAAKAFRDWRRTTPAQRQIALNRIADDIEARADEIVRVECENTGKPVAVMHSEEMTMVLDHLRFFAGAARVLEGRAAGEYMAGHTSYVRREPVGVCAQVTPWNYPLLMAIWKIAPALAAGNTVVLKPSETTPASTLLLAEIAAEHLPAGVFNVVTGDRDTGRRLVEHAVPAMASITGSVRAGMEVAGSAARDLKRLHLELGGKAPVLVFDDADVAAAAGGIAAAGFFNAGQDCTAATRVLVQDGLHDEFVAALAEQARNTRTGPPEDTDVLYGPLNNAAHLEKVSGFVDRLPGYATVHCGGSRVGDRGFFYAPTVVSGVRQEDEIVQEELFGPVITVQSFSGEQDAFDKANDVRYGLASSVWTADHGRAMRAALELDFGTVWQNTHIPVVAEMPHGGFKQSGYGKDLSMYGLEDYTRIKHVMSSLS</sequence>
<dbReference type="SUPFAM" id="SSF53720">
    <property type="entry name" value="ALDH-like"/>
    <property type="match status" value="1"/>
</dbReference>
<dbReference type="STRING" id="418495.SAMN05216215_102167"/>
<dbReference type="InterPro" id="IPR016161">
    <property type="entry name" value="Ald_DH/histidinol_DH"/>
</dbReference>
<dbReference type="PROSITE" id="PS00687">
    <property type="entry name" value="ALDEHYDE_DEHYDR_GLU"/>
    <property type="match status" value="1"/>
</dbReference>
<dbReference type="GO" id="GO:0016620">
    <property type="term" value="F:oxidoreductase activity, acting on the aldehyde or oxo group of donors, NAD or NADP as acceptor"/>
    <property type="evidence" value="ECO:0007669"/>
    <property type="project" value="InterPro"/>
</dbReference>
<dbReference type="InterPro" id="IPR016162">
    <property type="entry name" value="Ald_DH_N"/>
</dbReference>
<protein>
    <submittedName>
        <fullName evidence="6">Betaine-aldehyde dehydrogenase</fullName>
    </submittedName>
</protein>
<dbReference type="PANTHER" id="PTHR11699">
    <property type="entry name" value="ALDEHYDE DEHYDROGENASE-RELATED"/>
    <property type="match status" value="1"/>
</dbReference>
<keyword evidence="7" id="KW-1185">Reference proteome</keyword>
<reference evidence="7" key="1">
    <citation type="submission" date="2016-10" db="EMBL/GenBank/DDBJ databases">
        <authorList>
            <person name="Varghese N."/>
            <person name="Submissions S."/>
        </authorList>
    </citation>
    <scope>NUCLEOTIDE SEQUENCE [LARGE SCALE GENOMIC DNA]</scope>
    <source>
        <strain evidence="7">CGMCC 4.3530</strain>
    </source>
</reference>
<dbReference type="InterPro" id="IPR016163">
    <property type="entry name" value="Ald_DH_C"/>
</dbReference>
<evidence type="ECO:0000256" key="3">
    <source>
        <dbReference type="PROSITE-ProRule" id="PRU10007"/>
    </source>
</evidence>
<dbReference type="Pfam" id="PF00171">
    <property type="entry name" value="Aldedh"/>
    <property type="match status" value="1"/>
</dbReference>
<feature type="domain" description="Aldehyde dehydrogenase" evidence="5">
    <location>
        <begin position="20"/>
        <end position="472"/>
    </location>
</feature>
<dbReference type="Gene3D" id="3.40.605.10">
    <property type="entry name" value="Aldehyde Dehydrogenase, Chain A, domain 1"/>
    <property type="match status" value="1"/>
</dbReference>
<dbReference type="Proteomes" id="UP000199529">
    <property type="component" value="Unassembled WGS sequence"/>
</dbReference>
<dbReference type="EMBL" id="FNOK01000021">
    <property type="protein sequence ID" value="SDY18096.1"/>
    <property type="molecule type" value="Genomic_DNA"/>
</dbReference>